<name>A0ABY5YJP3_9DEIO</name>
<keyword evidence="6" id="KW-1185">Reference proteome</keyword>
<dbReference type="PROSITE" id="PS51257">
    <property type="entry name" value="PROKAR_LIPOPROTEIN"/>
    <property type="match status" value="1"/>
</dbReference>
<feature type="signal peptide" evidence="3">
    <location>
        <begin position="1"/>
        <end position="28"/>
    </location>
</feature>
<evidence type="ECO:0000256" key="2">
    <source>
        <dbReference type="SAM" id="MobiDB-lite"/>
    </source>
</evidence>
<reference evidence="5" key="1">
    <citation type="submission" date="2022-09" db="EMBL/GenBank/DDBJ databases">
        <title>genome sequence of Deinococcus rubellus.</title>
        <authorList>
            <person name="Srinivasan S."/>
        </authorList>
    </citation>
    <scope>NUCLEOTIDE SEQUENCE</scope>
    <source>
        <strain evidence="5">Ant6</strain>
    </source>
</reference>
<keyword evidence="3" id="KW-0732">Signal</keyword>
<proteinExistence type="predicted"/>
<evidence type="ECO:0000313" key="6">
    <source>
        <dbReference type="Proteomes" id="UP001060261"/>
    </source>
</evidence>
<feature type="chain" id="PRO_5045504417" evidence="3">
    <location>
        <begin position="29"/>
        <end position="430"/>
    </location>
</feature>
<gene>
    <name evidence="5" type="ORF">N0D28_06710</name>
</gene>
<sequence length="430" mass="43181">MKAVHPPSPALAALLGLALLLGACNKPAADKAGAGSPASSASTTTTSGQNNLDAAPPKSSALDVSVIQPKQGGLTVSRTASATVTAVQDSQVAALASGAVTRVLATAGQSVKAGQIVVQLDPSAIQQALDNAQIQLKNAQINLDQTRRNTGQSTGQLQSAITAAQANADKAQQDAQSSRKLYALGGISQADLTASEATLAQTQSALSLAKNNLTQNGQSGGSSLALLQNQVQSAQVAVRQAQENLAKASVRAPFSGTVASISAKLGEYVNTGTAVFRLVDGSSLTADFNVAPGDAAALGAGSKLNFDYGGKTYLAVIKEGDRVTGSDRLVPLTTRLYGASASNLPVGGVGQMRYRVTLASGTLLPSGAIQNDGGDNAVYLAEGSTAVRRTVQILAESQGQTAVSGVPAGARVIYPVPPSLQGGASIKVGE</sequence>
<dbReference type="Gene3D" id="2.40.30.170">
    <property type="match status" value="1"/>
</dbReference>
<evidence type="ECO:0000256" key="3">
    <source>
        <dbReference type="SAM" id="SignalP"/>
    </source>
</evidence>
<dbReference type="PANTHER" id="PTHR30469:SF15">
    <property type="entry name" value="HLYD FAMILY OF SECRETION PROTEINS"/>
    <property type="match status" value="1"/>
</dbReference>
<dbReference type="Gene3D" id="1.10.287.470">
    <property type="entry name" value="Helix hairpin bin"/>
    <property type="match status" value="2"/>
</dbReference>
<feature type="coiled-coil region" evidence="1">
    <location>
        <begin position="224"/>
        <end position="251"/>
    </location>
</feature>
<dbReference type="Pfam" id="PF25917">
    <property type="entry name" value="BSH_RND"/>
    <property type="match status" value="1"/>
</dbReference>
<dbReference type="InterPro" id="IPR058625">
    <property type="entry name" value="MdtA-like_BSH"/>
</dbReference>
<dbReference type="SUPFAM" id="SSF111369">
    <property type="entry name" value="HlyD-like secretion proteins"/>
    <property type="match status" value="2"/>
</dbReference>
<feature type="compositionally biased region" description="Low complexity" evidence="2">
    <location>
        <begin position="32"/>
        <end position="48"/>
    </location>
</feature>
<dbReference type="RefSeq" id="WP_260561592.1">
    <property type="nucleotide sequence ID" value="NZ_BAABEC010000183.1"/>
</dbReference>
<dbReference type="PANTHER" id="PTHR30469">
    <property type="entry name" value="MULTIDRUG RESISTANCE PROTEIN MDTA"/>
    <property type="match status" value="1"/>
</dbReference>
<feature type="coiled-coil region" evidence="1">
    <location>
        <begin position="129"/>
        <end position="181"/>
    </location>
</feature>
<feature type="region of interest" description="Disordered" evidence="2">
    <location>
        <begin position="31"/>
        <end position="61"/>
    </location>
</feature>
<dbReference type="Gene3D" id="2.40.420.20">
    <property type="match status" value="1"/>
</dbReference>
<organism evidence="5 6">
    <name type="scientific">Deinococcus rubellus</name>
    <dbReference type="NCBI Taxonomy" id="1889240"/>
    <lineage>
        <taxon>Bacteria</taxon>
        <taxon>Thermotogati</taxon>
        <taxon>Deinococcota</taxon>
        <taxon>Deinococci</taxon>
        <taxon>Deinococcales</taxon>
        <taxon>Deinococcaceae</taxon>
        <taxon>Deinococcus</taxon>
    </lineage>
</organism>
<dbReference type="EMBL" id="CP104213">
    <property type="protein sequence ID" value="UWX65339.1"/>
    <property type="molecule type" value="Genomic_DNA"/>
</dbReference>
<evidence type="ECO:0000256" key="1">
    <source>
        <dbReference type="SAM" id="Coils"/>
    </source>
</evidence>
<feature type="domain" description="Multidrug resistance protein MdtA-like barrel-sandwich hybrid" evidence="4">
    <location>
        <begin position="91"/>
        <end position="279"/>
    </location>
</feature>
<dbReference type="Proteomes" id="UP001060261">
    <property type="component" value="Chromosome"/>
</dbReference>
<accession>A0ABY5YJP3</accession>
<dbReference type="Gene3D" id="2.40.50.100">
    <property type="match status" value="2"/>
</dbReference>
<protein>
    <submittedName>
        <fullName evidence="5">HlyD family efflux transporter periplasmic adaptor subunit</fullName>
    </submittedName>
</protein>
<keyword evidence="1" id="KW-0175">Coiled coil</keyword>
<evidence type="ECO:0000313" key="5">
    <source>
        <dbReference type="EMBL" id="UWX65339.1"/>
    </source>
</evidence>
<evidence type="ECO:0000259" key="4">
    <source>
        <dbReference type="Pfam" id="PF25917"/>
    </source>
</evidence>